<dbReference type="OrthoDB" id="7295497at2759"/>
<keyword evidence="2" id="KW-1185">Reference proteome</keyword>
<dbReference type="Proteomes" id="UP000811619">
    <property type="component" value="Unassembled WGS sequence"/>
</dbReference>
<name>A0A8K0JJ04_9HYPO</name>
<dbReference type="AlphaFoldDB" id="A0A8K0JJ04"/>
<proteinExistence type="predicted"/>
<organism evidence="1 2">
    <name type="scientific">Claviceps africana</name>
    <dbReference type="NCBI Taxonomy" id="83212"/>
    <lineage>
        <taxon>Eukaryota</taxon>
        <taxon>Fungi</taxon>
        <taxon>Dikarya</taxon>
        <taxon>Ascomycota</taxon>
        <taxon>Pezizomycotina</taxon>
        <taxon>Sordariomycetes</taxon>
        <taxon>Hypocreomycetidae</taxon>
        <taxon>Hypocreales</taxon>
        <taxon>Clavicipitaceae</taxon>
        <taxon>Claviceps</taxon>
    </lineage>
</organism>
<protein>
    <submittedName>
        <fullName evidence="1">Uncharacterized protein</fullName>
    </submittedName>
</protein>
<evidence type="ECO:0000313" key="2">
    <source>
        <dbReference type="Proteomes" id="UP000811619"/>
    </source>
</evidence>
<sequence>MDFKSNPSYLAMDGSIPDVSCPFAVQSIEKTSRLENGSHLTSDISEIYAKPYDDSPSIASTSDLEQTHRRKYGYNHIPKLDRTMTDIYGDELYNPNFAITSTSPPQSHSATSTGSEVFNQRINAANHQHLSAVHSPGSSKLITS</sequence>
<dbReference type="EMBL" id="SRPY01000003">
    <property type="protein sequence ID" value="KAG5930636.1"/>
    <property type="molecule type" value="Genomic_DNA"/>
</dbReference>
<evidence type="ECO:0000313" key="1">
    <source>
        <dbReference type="EMBL" id="KAG5930636.1"/>
    </source>
</evidence>
<comment type="caution">
    <text evidence="1">The sequence shown here is derived from an EMBL/GenBank/DDBJ whole genome shotgun (WGS) entry which is preliminary data.</text>
</comment>
<accession>A0A8K0JJ04</accession>
<gene>
    <name evidence="1" type="ORF">E4U42_003606</name>
</gene>
<reference evidence="1" key="1">
    <citation type="journal article" date="2020" name="bioRxiv">
        <title>Whole genome comparisons of ergot fungi reveals the divergence and evolution of species within the genus Claviceps are the result of varying mechanisms driving genome evolution and host range expansion.</title>
        <authorList>
            <person name="Wyka S.A."/>
            <person name="Mondo S.J."/>
            <person name="Liu M."/>
            <person name="Dettman J."/>
            <person name="Nalam V."/>
            <person name="Broders K.D."/>
        </authorList>
    </citation>
    <scope>NUCLEOTIDE SEQUENCE</scope>
    <source>
        <strain evidence="1">CCC 489</strain>
    </source>
</reference>